<dbReference type="PROSITE" id="PS50999">
    <property type="entry name" value="COX2_TM"/>
    <property type="match status" value="1"/>
</dbReference>
<dbReference type="Proteomes" id="UP000249005">
    <property type="component" value="Chromosome 1"/>
</dbReference>
<keyword evidence="5 16" id="KW-1003">Cell membrane</keyword>
<reference evidence="20 21" key="1">
    <citation type="submission" date="2018-06" db="EMBL/GenBank/DDBJ databases">
        <authorList>
            <consortium name="Pathogen Informatics"/>
            <person name="Doyle S."/>
        </authorList>
    </citation>
    <scope>NUCLEOTIDE SEQUENCE [LARGE SCALE GENOMIC DNA]</scope>
    <source>
        <strain evidence="20 21">NCTC12151</strain>
    </source>
</reference>
<dbReference type="PANTHER" id="PTHR22888">
    <property type="entry name" value="CYTOCHROME C OXIDASE, SUBUNIT II"/>
    <property type="match status" value="1"/>
</dbReference>
<dbReference type="FunFam" id="1.10.287.90:FF:000002">
    <property type="entry name" value="Ubiquinol oxidase subunit 2"/>
    <property type="match status" value="1"/>
</dbReference>
<keyword evidence="12 16" id="KW-0472">Membrane</keyword>
<feature type="transmembrane region" description="Helical" evidence="17">
    <location>
        <begin position="88"/>
        <end position="108"/>
    </location>
</feature>
<dbReference type="GO" id="GO:0004129">
    <property type="term" value="F:cytochrome-c oxidase activity"/>
    <property type="evidence" value="ECO:0007669"/>
    <property type="project" value="UniProtKB-UniRule"/>
</dbReference>
<protein>
    <recommendedName>
        <fullName evidence="16">Ubiquinol oxidase subunit 2</fullName>
    </recommendedName>
</protein>
<evidence type="ECO:0000256" key="12">
    <source>
        <dbReference type="ARBA" id="ARBA00023136"/>
    </source>
</evidence>
<dbReference type="CDD" id="cd04212">
    <property type="entry name" value="CuRO_UO_II"/>
    <property type="match status" value="1"/>
</dbReference>
<keyword evidence="14" id="KW-0449">Lipoprotein</keyword>
<organism evidence="20 21">
    <name type="scientific">Leminorella richardii</name>
    <dbReference type="NCBI Taxonomy" id="158841"/>
    <lineage>
        <taxon>Bacteria</taxon>
        <taxon>Pseudomonadati</taxon>
        <taxon>Pseudomonadota</taxon>
        <taxon>Gammaproteobacteria</taxon>
        <taxon>Enterobacterales</taxon>
        <taxon>Budviciaceae</taxon>
        <taxon>Leminorella</taxon>
    </lineage>
</organism>
<dbReference type="PANTHER" id="PTHR22888:SF18">
    <property type="entry name" value="CYTOCHROME BO(3) UBIQUINOL OXIDASE SUBUNIT 2"/>
    <property type="match status" value="1"/>
</dbReference>
<dbReference type="InterPro" id="IPR006333">
    <property type="entry name" value="Cyt_o_ubiquinol_oxidase_su2"/>
</dbReference>
<dbReference type="SUPFAM" id="SSF81464">
    <property type="entry name" value="Cytochrome c oxidase subunit II-like, transmembrane region"/>
    <property type="match status" value="1"/>
</dbReference>
<dbReference type="Pfam" id="PF00116">
    <property type="entry name" value="COX2"/>
    <property type="match status" value="1"/>
</dbReference>
<dbReference type="OrthoDB" id="9783445at2"/>
<evidence type="ECO:0000256" key="13">
    <source>
        <dbReference type="ARBA" id="ARBA00023139"/>
    </source>
</evidence>
<evidence type="ECO:0000256" key="15">
    <source>
        <dbReference type="ARBA" id="ARBA00025694"/>
    </source>
</evidence>
<dbReference type="InterPro" id="IPR036257">
    <property type="entry name" value="Cyt_c_oxidase_su2_TM_sf"/>
</dbReference>
<gene>
    <name evidence="20" type="primary">cyoA</name>
    <name evidence="20" type="ORF">NCTC12151_02991</name>
</gene>
<evidence type="ECO:0000259" key="18">
    <source>
        <dbReference type="PROSITE" id="PS50857"/>
    </source>
</evidence>
<evidence type="ECO:0000256" key="9">
    <source>
        <dbReference type="ARBA" id="ARBA00022982"/>
    </source>
</evidence>
<dbReference type="AlphaFoldDB" id="A0A2X4XTJ6"/>
<feature type="domain" description="Cytochrome oxidase subunit II transmembrane region profile" evidence="19">
    <location>
        <begin position="21"/>
        <end position="118"/>
    </location>
</feature>
<keyword evidence="21" id="KW-1185">Reference proteome</keyword>
<keyword evidence="9 16" id="KW-0249">Electron transport</keyword>
<evidence type="ECO:0000256" key="4">
    <source>
        <dbReference type="ARBA" id="ARBA00022448"/>
    </source>
</evidence>
<dbReference type="GO" id="GO:0005507">
    <property type="term" value="F:copper ion binding"/>
    <property type="evidence" value="ECO:0007669"/>
    <property type="project" value="InterPro"/>
</dbReference>
<dbReference type="GO" id="GO:0009486">
    <property type="term" value="F:cytochrome bo3 ubiquinol oxidase activity"/>
    <property type="evidence" value="ECO:0007669"/>
    <property type="project" value="InterPro"/>
</dbReference>
<sequence>MRLKHCTTLSKLLVVGVLGLLLSGCDMALLNPKGQIGMEQRSLIVTALLLMLIVVIPAILMTFLFAWKYRESNKSAKYTPNWAHSNKIELVVWGIPCVIILILGALTWKSTHALDPRTPIVSEAQTITIEAVSMDWKWLFIYPELGIATVNELSFPENVPVKFKITSDTVMNSFFIPRLGSQIYAMAGMQNIVHLIANEKGTYPGMSANYSGKGFSGMKFNALVTSEEDFNKWVEKVRQSPNQLQWADYGKLAKPSENNPVEYFSTVKPGLYLDIINQYMDMDKSKHAQHSGAEE</sequence>
<dbReference type="InterPro" id="IPR034227">
    <property type="entry name" value="CuRO_UO_II"/>
</dbReference>
<dbReference type="Gene3D" id="2.60.40.420">
    <property type="entry name" value="Cupredoxins - blue copper proteins"/>
    <property type="match status" value="1"/>
</dbReference>
<keyword evidence="4 16" id="KW-0813">Transport</keyword>
<feature type="transmembrane region" description="Helical" evidence="17">
    <location>
        <begin position="43"/>
        <end position="67"/>
    </location>
</feature>
<dbReference type="KEGG" id="lri:NCTC12151_02991"/>
<dbReference type="InterPro" id="IPR011759">
    <property type="entry name" value="Cyt_c_oxidase_su2_TM_dom"/>
</dbReference>
<evidence type="ECO:0000256" key="10">
    <source>
        <dbReference type="ARBA" id="ARBA00022989"/>
    </source>
</evidence>
<keyword evidence="7 17" id="KW-0812">Transmembrane</keyword>
<dbReference type="RefSeq" id="WP_111741351.1">
    <property type="nucleotide sequence ID" value="NZ_LR698987.1"/>
</dbReference>
<evidence type="ECO:0000256" key="6">
    <source>
        <dbReference type="ARBA" id="ARBA00022660"/>
    </source>
</evidence>
<evidence type="ECO:0000256" key="3">
    <source>
        <dbReference type="ARBA" id="ARBA00011700"/>
    </source>
</evidence>
<evidence type="ECO:0000256" key="1">
    <source>
        <dbReference type="ARBA" id="ARBA00004651"/>
    </source>
</evidence>
<accession>A0A2X4XTJ6</accession>
<dbReference type="InterPro" id="IPR010514">
    <property type="entry name" value="COX_ARM"/>
</dbReference>
<comment type="subcellular location">
    <subcellularLocation>
        <location evidence="1">Cell membrane</location>
        <topology evidence="1">Multi-pass membrane protein</topology>
    </subcellularLocation>
</comment>
<evidence type="ECO:0000256" key="14">
    <source>
        <dbReference type="ARBA" id="ARBA00023288"/>
    </source>
</evidence>
<dbReference type="GO" id="GO:0005886">
    <property type="term" value="C:plasma membrane"/>
    <property type="evidence" value="ECO:0007669"/>
    <property type="project" value="UniProtKB-SubCell"/>
</dbReference>
<proteinExistence type="inferred from homology"/>
<keyword evidence="8" id="KW-0732">Signal</keyword>
<evidence type="ECO:0000256" key="11">
    <source>
        <dbReference type="ARBA" id="ARBA00023002"/>
    </source>
</evidence>
<dbReference type="PIRSF" id="PIRSF000292">
    <property type="entry name" value="Ubi_od_II"/>
    <property type="match status" value="1"/>
</dbReference>
<dbReference type="SUPFAM" id="SSF49503">
    <property type="entry name" value="Cupredoxins"/>
    <property type="match status" value="1"/>
</dbReference>
<dbReference type="EMBL" id="LS483470">
    <property type="protein sequence ID" value="SQI43345.1"/>
    <property type="molecule type" value="Genomic_DNA"/>
</dbReference>
<dbReference type="PROSITE" id="PS50857">
    <property type="entry name" value="COX2_CUA"/>
    <property type="match status" value="1"/>
</dbReference>
<keyword evidence="6 16" id="KW-0679">Respiratory chain</keyword>
<dbReference type="GO" id="GO:0016682">
    <property type="term" value="F:oxidoreductase activity, acting on diphenols and related substances as donors, oxygen as acceptor"/>
    <property type="evidence" value="ECO:0007669"/>
    <property type="project" value="InterPro"/>
</dbReference>
<dbReference type="InterPro" id="IPR045187">
    <property type="entry name" value="CcO_II"/>
</dbReference>
<name>A0A2X4XTJ6_9GAMM</name>
<evidence type="ECO:0000256" key="5">
    <source>
        <dbReference type="ARBA" id="ARBA00022475"/>
    </source>
</evidence>
<comment type="function">
    <text evidence="15">Cytochrome bo(3) ubiquinol terminal oxidase is the component of the aerobic respiratory chain of E.coli that predominates when cells are grown at high aeration. Has proton pump activity across the membrane in addition to electron transfer, pumping 2 protons/electron.</text>
</comment>
<dbReference type="PROSITE" id="PS51257">
    <property type="entry name" value="PROKAR_LIPOPROTEIN"/>
    <property type="match status" value="1"/>
</dbReference>
<keyword evidence="10 17" id="KW-1133">Transmembrane helix</keyword>
<evidence type="ECO:0000259" key="19">
    <source>
        <dbReference type="PROSITE" id="PS50999"/>
    </source>
</evidence>
<comment type="similarity">
    <text evidence="2 16">Belongs to the cytochrome c oxidase subunit 2 family.</text>
</comment>
<dbReference type="InterPro" id="IPR008972">
    <property type="entry name" value="Cupredoxin"/>
</dbReference>
<dbReference type="Pfam" id="PF06481">
    <property type="entry name" value="COX_ARM"/>
    <property type="match status" value="1"/>
</dbReference>
<dbReference type="NCBIfam" id="TIGR01433">
    <property type="entry name" value="CyoA"/>
    <property type="match status" value="1"/>
</dbReference>
<evidence type="ECO:0000256" key="16">
    <source>
        <dbReference type="PIRNR" id="PIRNR000292"/>
    </source>
</evidence>
<evidence type="ECO:0000256" key="8">
    <source>
        <dbReference type="ARBA" id="ARBA00022729"/>
    </source>
</evidence>
<keyword evidence="13" id="KW-0564">Palmitate</keyword>
<dbReference type="GO" id="GO:0042773">
    <property type="term" value="P:ATP synthesis coupled electron transport"/>
    <property type="evidence" value="ECO:0007669"/>
    <property type="project" value="TreeGrafter"/>
</dbReference>
<evidence type="ECO:0000313" key="21">
    <source>
        <dbReference type="Proteomes" id="UP000249005"/>
    </source>
</evidence>
<dbReference type="Gene3D" id="1.10.287.90">
    <property type="match status" value="1"/>
</dbReference>
<evidence type="ECO:0000313" key="20">
    <source>
        <dbReference type="EMBL" id="SQI43345.1"/>
    </source>
</evidence>
<keyword evidence="11 16" id="KW-0560">Oxidoreductase</keyword>
<evidence type="ECO:0000256" key="7">
    <source>
        <dbReference type="ARBA" id="ARBA00022692"/>
    </source>
</evidence>
<dbReference type="InterPro" id="IPR002429">
    <property type="entry name" value="CcO_II-like_C"/>
</dbReference>
<comment type="subunit">
    <text evidence="3">Heterooctamer of two A chains, two B chains, two C chains and two D chains.</text>
</comment>
<feature type="domain" description="Cytochrome oxidase subunit II copper A binding" evidence="18">
    <location>
        <begin position="124"/>
        <end position="236"/>
    </location>
</feature>
<evidence type="ECO:0000256" key="17">
    <source>
        <dbReference type="SAM" id="Phobius"/>
    </source>
</evidence>
<evidence type="ECO:0000256" key="2">
    <source>
        <dbReference type="ARBA" id="ARBA00007866"/>
    </source>
</evidence>